<evidence type="ECO:0000313" key="2">
    <source>
        <dbReference type="Proteomes" id="UP000248857"/>
    </source>
</evidence>
<proteinExistence type="predicted"/>
<dbReference type="AlphaFoldDB" id="A0A2W1J6K7"/>
<dbReference type="EMBL" id="PQWO01000051">
    <property type="protein sequence ID" value="PZD70200.1"/>
    <property type="molecule type" value="Genomic_DNA"/>
</dbReference>
<accession>A0A2W1J6K7</accession>
<dbReference type="Proteomes" id="UP000248857">
    <property type="component" value="Unassembled WGS sequence"/>
</dbReference>
<comment type="caution">
    <text evidence="1">The sequence shown here is derived from an EMBL/GenBank/DDBJ whole genome shotgun (WGS) entry which is preliminary data.</text>
</comment>
<keyword evidence="2" id="KW-1185">Reference proteome</keyword>
<reference evidence="1 2" key="1">
    <citation type="journal article" date="2018" name="Sci. Rep.">
        <title>A novel species of the marine cyanobacterium Acaryochloris with a unique pigment content and lifestyle.</title>
        <authorList>
            <person name="Partensky F."/>
            <person name="Six C."/>
            <person name="Ratin M."/>
            <person name="Garczarek L."/>
            <person name="Vaulot D."/>
            <person name="Probert I."/>
            <person name="Calteau A."/>
            <person name="Gourvil P."/>
            <person name="Marie D."/>
            <person name="Grebert T."/>
            <person name="Bouchier C."/>
            <person name="Le Panse S."/>
            <person name="Gachenot M."/>
            <person name="Rodriguez F."/>
            <person name="Garrido J.L."/>
        </authorList>
    </citation>
    <scope>NUCLEOTIDE SEQUENCE [LARGE SCALE GENOMIC DNA]</scope>
    <source>
        <strain evidence="1 2">RCC1774</strain>
    </source>
</reference>
<protein>
    <submittedName>
        <fullName evidence="1">Uncharacterized protein</fullName>
    </submittedName>
</protein>
<sequence>MDLSIEGRLTLKNIYHDIDNNRLPGEALSDFFEELAKKWAFLRCQDRFEEMSPSQKNIEAYKIFNEVIKTKDLDEKSFFCQCSYGPNKSSNFNVSRVMSWKSFIKYHIKEGTLIFDDQGPSDEQIADILVRWETKYNAESYMQTRRPFAWITKSSFIQEIMEVSSIEKNDDLGSIVRDRLGLVAYQSGESILEIQYPTQAVNIDELKAPTFLDSDCTKDSVYCSVMTDDGCGRTINLSTCEPDAPEVIHPKINFSNKYSLRNLGRIRRSSNHNQEKITEINFPEGSNIKLGILLDEVLDNLRRD</sequence>
<gene>
    <name evidence="1" type="ORF">C1752_16971</name>
</gene>
<name>A0A2W1J6K7_9CYAN</name>
<organism evidence="1 2">
    <name type="scientific">Acaryochloris thomasi RCC1774</name>
    <dbReference type="NCBI Taxonomy" id="1764569"/>
    <lineage>
        <taxon>Bacteria</taxon>
        <taxon>Bacillati</taxon>
        <taxon>Cyanobacteriota</taxon>
        <taxon>Cyanophyceae</taxon>
        <taxon>Acaryochloridales</taxon>
        <taxon>Acaryochloridaceae</taxon>
        <taxon>Acaryochloris</taxon>
        <taxon>Acaryochloris thomasi</taxon>
    </lineage>
</organism>
<evidence type="ECO:0000313" key="1">
    <source>
        <dbReference type="EMBL" id="PZD70200.1"/>
    </source>
</evidence>